<feature type="transmembrane region" description="Helical" evidence="7">
    <location>
        <begin position="137"/>
        <end position="161"/>
    </location>
</feature>
<keyword evidence="4 7" id="KW-0812">Transmembrane</keyword>
<feature type="transmembrane region" description="Helical" evidence="7">
    <location>
        <begin position="270"/>
        <end position="296"/>
    </location>
</feature>
<evidence type="ECO:0000256" key="5">
    <source>
        <dbReference type="ARBA" id="ARBA00022989"/>
    </source>
</evidence>
<dbReference type="PRINTS" id="PR01036">
    <property type="entry name" value="TCRTETB"/>
</dbReference>
<feature type="transmembrane region" description="Helical" evidence="7">
    <location>
        <begin position="481"/>
        <end position="502"/>
    </location>
</feature>
<gene>
    <name evidence="9" type="ORF">DSCA_35410</name>
</gene>
<feature type="transmembrane region" description="Helical" evidence="7">
    <location>
        <begin position="167"/>
        <end position="187"/>
    </location>
</feature>
<feature type="transmembrane region" description="Helical" evidence="7">
    <location>
        <begin position="199"/>
        <end position="220"/>
    </location>
</feature>
<keyword evidence="2" id="KW-0813">Transport</keyword>
<evidence type="ECO:0000256" key="4">
    <source>
        <dbReference type="ARBA" id="ARBA00022692"/>
    </source>
</evidence>
<comment type="subcellular location">
    <subcellularLocation>
        <location evidence="1">Cell membrane</location>
        <topology evidence="1">Multi-pass membrane protein</topology>
    </subcellularLocation>
</comment>
<dbReference type="GO" id="GO:0005886">
    <property type="term" value="C:plasma membrane"/>
    <property type="evidence" value="ECO:0007669"/>
    <property type="project" value="UniProtKB-SubCell"/>
</dbReference>
<keyword evidence="3" id="KW-1003">Cell membrane</keyword>
<feature type="transmembrane region" description="Helical" evidence="7">
    <location>
        <begin position="333"/>
        <end position="351"/>
    </location>
</feature>
<sequence>MPPQPLTHKRRLLLILATLLALFLAALDTLIMSAVMPTIVADLGGLHLYSWVFSTYLLSRAISLPVFGKLADLFPNRTLYLVSILIFLVGSVLAGMARNMTALTIFRAVQGIGAGGNFALVYIVLSDISEPEHRGRMMSYASFVWGLASVLGPSLGGFIVTWVSWRWIFYINVPIGLLSLAGIWFFLTETRDKRRIIEIDYAGMVTLTVAILSFLTAFLLGGRAYGWASPPILGLFVLSGLSAAGFYIVEKRSNEPILCFDFFRLRGFSAGNGLVFFSSVAIFALSAFSPLFIQGALGHSPFQLGIVMVFLSFGWSAGALFCGRQSNRWGEKAFALAGGIILVAGCTMAVRFSAATGLWTCAAAMGLAGVGMGFTSIATLLVVQNSVGKTDLGVATSSHQFTRTLGGTVGIGICGSLVTTRFARVADTLNASVLQGDIPVGVMAQIRQNFENFFRPDVQQQLPPTAQSILHNAIGNCVVEVFWLALIAAVICLVFGLLLPAAKNR</sequence>
<dbReference type="Pfam" id="PF07690">
    <property type="entry name" value="MFS_1"/>
    <property type="match status" value="1"/>
</dbReference>
<feature type="transmembrane region" description="Helical" evidence="7">
    <location>
        <begin position="357"/>
        <end position="383"/>
    </location>
</feature>
<dbReference type="SUPFAM" id="SSF103473">
    <property type="entry name" value="MFS general substrate transporter"/>
    <property type="match status" value="1"/>
</dbReference>
<dbReference type="FunFam" id="1.20.1720.10:FF:000004">
    <property type="entry name" value="EmrB/QacA family drug resistance transporter"/>
    <property type="match status" value="1"/>
</dbReference>
<evidence type="ECO:0000256" key="2">
    <source>
        <dbReference type="ARBA" id="ARBA00022448"/>
    </source>
</evidence>
<keyword evidence="10" id="KW-1185">Reference proteome</keyword>
<accession>A0A5K7YRK0</accession>
<dbReference type="PROSITE" id="PS50850">
    <property type="entry name" value="MFS"/>
    <property type="match status" value="1"/>
</dbReference>
<feature type="transmembrane region" description="Helical" evidence="7">
    <location>
        <begin position="302"/>
        <end position="321"/>
    </location>
</feature>
<evidence type="ECO:0000313" key="9">
    <source>
        <dbReference type="EMBL" id="BBO69611.1"/>
    </source>
</evidence>
<dbReference type="OrthoDB" id="9807274at2"/>
<feature type="transmembrane region" description="Helical" evidence="7">
    <location>
        <begin position="79"/>
        <end position="97"/>
    </location>
</feature>
<dbReference type="PANTHER" id="PTHR23501">
    <property type="entry name" value="MAJOR FACILITATOR SUPERFAMILY"/>
    <property type="match status" value="1"/>
</dbReference>
<keyword evidence="6 7" id="KW-0472">Membrane</keyword>
<name>A0A5K7YRK0_9BACT</name>
<feature type="transmembrane region" description="Helical" evidence="7">
    <location>
        <begin position="103"/>
        <end position="125"/>
    </location>
</feature>
<feature type="transmembrane region" description="Helical" evidence="7">
    <location>
        <begin position="49"/>
        <end position="67"/>
    </location>
</feature>
<dbReference type="GO" id="GO:0022857">
    <property type="term" value="F:transmembrane transporter activity"/>
    <property type="evidence" value="ECO:0007669"/>
    <property type="project" value="InterPro"/>
</dbReference>
<dbReference type="InterPro" id="IPR011701">
    <property type="entry name" value="MFS"/>
</dbReference>
<feature type="transmembrane region" description="Helical" evidence="7">
    <location>
        <begin position="404"/>
        <end position="423"/>
    </location>
</feature>
<evidence type="ECO:0000256" key="1">
    <source>
        <dbReference type="ARBA" id="ARBA00004651"/>
    </source>
</evidence>
<evidence type="ECO:0000256" key="3">
    <source>
        <dbReference type="ARBA" id="ARBA00022475"/>
    </source>
</evidence>
<feature type="transmembrane region" description="Helical" evidence="7">
    <location>
        <begin position="232"/>
        <end position="249"/>
    </location>
</feature>
<dbReference type="Gene3D" id="1.20.1720.10">
    <property type="entry name" value="Multidrug resistance protein D"/>
    <property type="match status" value="1"/>
</dbReference>
<dbReference type="RefSeq" id="WP_155317630.1">
    <property type="nucleotide sequence ID" value="NZ_AP021874.1"/>
</dbReference>
<dbReference type="KEGG" id="dalk:DSCA_35410"/>
<proteinExistence type="predicted"/>
<keyword evidence="5 7" id="KW-1133">Transmembrane helix</keyword>
<dbReference type="AlphaFoldDB" id="A0A5K7YRK0"/>
<dbReference type="EMBL" id="AP021874">
    <property type="protein sequence ID" value="BBO69611.1"/>
    <property type="molecule type" value="Genomic_DNA"/>
</dbReference>
<evidence type="ECO:0000313" key="10">
    <source>
        <dbReference type="Proteomes" id="UP000427906"/>
    </source>
</evidence>
<protein>
    <submittedName>
        <fullName evidence="9">MFS transporter</fullName>
    </submittedName>
</protein>
<dbReference type="InterPro" id="IPR020846">
    <property type="entry name" value="MFS_dom"/>
</dbReference>
<dbReference type="Gene3D" id="1.20.1250.20">
    <property type="entry name" value="MFS general substrate transporter like domains"/>
    <property type="match status" value="1"/>
</dbReference>
<feature type="domain" description="Major facilitator superfamily (MFS) profile" evidence="8">
    <location>
        <begin position="14"/>
        <end position="504"/>
    </location>
</feature>
<dbReference type="PANTHER" id="PTHR23501:SF191">
    <property type="entry name" value="VACUOLAR BASIC AMINO ACID TRANSPORTER 4"/>
    <property type="match status" value="1"/>
</dbReference>
<dbReference type="InterPro" id="IPR036259">
    <property type="entry name" value="MFS_trans_sf"/>
</dbReference>
<evidence type="ECO:0000259" key="8">
    <source>
        <dbReference type="PROSITE" id="PS50850"/>
    </source>
</evidence>
<dbReference type="Proteomes" id="UP000427906">
    <property type="component" value="Chromosome"/>
</dbReference>
<evidence type="ECO:0000256" key="7">
    <source>
        <dbReference type="SAM" id="Phobius"/>
    </source>
</evidence>
<evidence type="ECO:0000256" key="6">
    <source>
        <dbReference type="ARBA" id="ARBA00023136"/>
    </source>
</evidence>
<reference evidence="9 10" key="1">
    <citation type="submission" date="2019-11" db="EMBL/GenBank/DDBJ databases">
        <title>Comparative genomics of hydrocarbon-degrading Desulfosarcina strains.</title>
        <authorList>
            <person name="Watanabe M."/>
            <person name="Kojima H."/>
            <person name="Fukui M."/>
        </authorList>
    </citation>
    <scope>NUCLEOTIDE SEQUENCE [LARGE SCALE GENOMIC DNA]</scope>
    <source>
        <strain evidence="9 10">PL12</strain>
    </source>
</reference>
<organism evidence="9 10">
    <name type="scientific">Desulfosarcina alkanivorans</name>
    <dbReference type="NCBI Taxonomy" id="571177"/>
    <lineage>
        <taxon>Bacteria</taxon>
        <taxon>Pseudomonadati</taxon>
        <taxon>Thermodesulfobacteriota</taxon>
        <taxon>Desulfobacteria</taxon>
        <taxon>Desulfobacterales</taxon>
        <taxon>Desulfosarcinaceae</taxon>
        <taxon>Desulfosarcina</taxon>
    </lineage>
</organism>